<reference evidence="2 3" key="1">
    <citation type="submission" date="2016-04" db="EMBL/GenBank/DDBJ databases">
        <title>A degradative enzymes factory behind the ericoid mycorrhizal symbiosis.</title>
        <authorList>
            <consortium name="DOE Joint Genome Institute"/>
            <person name="Martino E."/>
            <person name="Morin E."/>
            <person name="Grelet G."/>
            <person name="Kuo A."/>
            <person name="Kohler A."/>
            <person name="Daghino S."/>
            <person name="Barry K."/>
            <person name="Choi C."/>
            <person name="Cichocki N."/>
            <person name="Clum A."/>
            <person name="Copeland A."/>
            <person name="Hainaut M."/>
            <person name="Haridas S."/>
            <person name="Labutti K."/>
            <person name="Lindquist E."/>
            <person name="Lipzen A."/>
            <person name="Khouja H.-R."/>
            <person name="Murat C."/>
            <person name="Ohm R."/>
            <person name="Olson A."/>
            <person name="Spatafora J."/>
            <person name="Veneault-Fourrey C."/>
            <person name="Henrissat B."/>
            <person name="Grigoriev I."/>
            <person name="Martin F."/>
            <person name="Perotto S."/>
        </authorList>
    </citation>
    <scope>NUCLEOTIDE SEQUENCE [LARGE SCALE GENOMIC DNA]</scope>
    <source>
        <strain evidence="2 3">F</strain>
    </source>
</reference>
<name>A0A2J6R9F8_HYAVF</name>
<accession>A0A2J6R9F8</accession>
<dbReference type="Pfam" id="PF20150">
    <property type="entry name" value="2EXR"/>
    <property type="match status" value="1"/>
</dbReference>
<proteinExistence type="predicted"/>
<keyword evidence="3" id="KW-1185">Reference proteome</keyword>
<dbReference type="PANTHER" id="PTHR35910">
    <property type="entry name" value="2EXR DOMAIN-CONTAINING PROTEIN"/>
    <property type="match status" value="1"/>
</dbReference>
<dbReference type="PANTHER" id="PTHR35910:SF6">
    <property type="entry name" value="2EXR DOMAIN-CONTAINING PROTEIN"/>
    <property type="match status" value="1"/>
</dbReference>
<organism evidence="2 3">
    <name type="scientific">Hyaloscypha variabilis (strain UAMH 11265 / GT02V1 / F)</name>
    <name type="common">Meliniomyces variabilis</name>
    <dbReference type="NCBI Taxonomy" id="1149755"/>
    <lineage>
        <taxon>Eukaryota</taxon>
        <taxon>Fungi</taxon>
        <taxon>Dikarya</taxon>
        <taxon>Ascomycota</taxon>
        <taxon>Pezizomycotina</taxon>
        <taxon>Leotiomycetes</taxon>
        <taxon>Helotiales</taxon>
        <taxon>Hyaloscyphaceae</taxon>
        <taxon>Hyaloscypha</taxon>
        <taxon>Hyaloscypha variabilis</taxon>
    </lineage>
</organism>
<evidence type="ECO:0000259" key="1">
    <source>
        <dbReference type="Pfam" id="PF20150"/>
    </source>
</evidence>
<dbReference type="AlphaFoldDB" id="A0A2J6R9F8"/>
<protein>
    <recommendedName>
        <fullName evidence="1">2EXR domain-containing protein</fullName>
    </recommendedName>
</protein>
<feature type="domain" description="2EXR" evidence="1">
    <location>
        <begin position="5"/>
        <end position="100"/>
    </location>
</feature>
<gene>
    <name evidence="2" type="ORF">L207DRAFT_533303</name>
</gene>
<dbReference type="Proteomes" id="UP000235786">
    <property type="component" value="Unassembled WGS sequence"/>
</dbReference>
<dbReference type="EMBL" id="KZ613952">
    <property type="protein sequence ID" value="PMD35147.1"/>
    <property type="molecule type" value="Genomic_DNA"/>
</dbReference>
<dbReference type="InterPro" id="IPR045518">
    <property type="entry name" value="2EXR"/>
</dbReference>
<evidence type="ECO:0000313" key="2">
    <source>
        <dbReference type="EMBL" id="PMD35147.1"/>
    </source>
</evidence>
<sequence length="237" mass="27637">MTRTFTLFQFLPTELRLKVWNYAFGFFTRVIELTPQGAQPEIMVRYRRWEAMASTTLTLLKVNRETRYEFLPRYSSPFNPGKIGPCHSNSLLINYHTDTIYFRTGIMPYALAPTLFSHVFGKDEAEVRENLESLAGNDKFWRNMMFNHDGDRQACFRQFEHFKKLREVIVIPALEERLDGIYSSTRLERFEECSPRGPYEAGYLPWFTDGFGSTSRSANVAIKLCQEVLKVERGAPL</sequence>
<dbReference type="OrthoDB" id="3553482at2759"/>
<evidence type="ECO:0000313" key="3">
    <source>
        <dbReference type="Proteomes" id="UP000235786"/>
    </source>
</evidence>